<comment type="caution">
    <text evidence="2">The sequence shown here is derived from an EMBL/GenBank/DDBJ whole genome shotgun (WGS) entry which is preliminary data.</text>
</comment>
<name>A0A8X7RS76_BRACI</name>
<gene>
    <name evidence="2" type="ORF">Bca52824_038624</name>
</gene>
<dbReference type="AlphaFoldDB" id="A0A8X7RS76"/>
<dbReference type="Proteomes" id="UP000886595">
    <property type="component" value="Unassembled WGS sequence"/>
</dbReference>
<evidence type="ECO:0000256" key="1">
    <source>
        <dbReference type="SAM" id="MobiDB-lite"/>
    </source>
</evidence>
<organism evidence="2 3">
    <name type="scientific">Brassica carinata</name>
    <name type="common">Ethiopian mustard</name>
    <name type="synonym">Abyssinian cabbage</name>
    <dbReference type="NCBI Taxonomy" id="52824"/>
    <lineage>
        <taxon>Eukaryota</taxon>
        <taxon>Viridiplantae</taxon>
        <taxon>Streptophyta</taxon>
        <taxon>Embryophyta</taxon>
        <taxon>Tracheophyta</taxon>
        <taxon>Spermatophyta</taxon>
        <taxon>Magnoliopsida</taxon>
        <taxon>eudicotyledons</taxon>
        <taxon>Gunneridae</taxon>
        <taxon>Pentapetalae</taxon>
        <taxon>rosids</taxon>
        <taxon>malvids</taxon>
        <taxon>Brassicales</taxon>
        <taxon>Brassicaceae</taxon>
        <taxon>Brassiceae</taxon>
        <taxon>Brassica</taxon>
    </lineage>
</organism>
<feature type="compositionally biased region" description="Basic and acidic residues" evidence="1">
    <location>
        <begin position="48"/>
        <end position="58"/>
    </location>
</feature>
<reference evidence="2 3" key="1">
    <citation type="submission" date="2020-02" db="EMBL/GenBank/DDBJ databases">
        <authorList>
            <person name="Ma Q."/>
            <person name="Huang Y."/>
            <person name="Song X."/>
            <person name="Pei D."/>
        </authorList>
    </citation>
    <scope>NUCLEOTIDE SEQUENCE [LARGE SCALE GENOMIC DNA]</scope>
    <source>
        <strain evidence="2">Sxm20200214</strain>
        <tissue evidence="2">Leaf</tissue>
    </source>
</reference>
<evidence type="ECO:0000313" key="3">
    <source>
        <dbReference type="Proteomes" id="UP000886595"/>
    </source>
</evidence>
<dbReference type="EMBL" id="JAAMPC010000009">
    <property type="protein sequence ID" value="KAG2291955.1"/>
    <property type="molecule type" value="Genomic_DNA"/>
</dbReference>
<proteinExistence type="predicted"/>
<protein>
    <submittedName>
        <fullName evidence="2">Uncharacterized protein</fullName>
    </submittedName>
</protein>
<evidence type="ECO:0000313" key="2">
    <source>
        <dbReference type="EMBL" id="KAG2291955.1"/>
    </source>
</evidence>
<sequence length="97" mass="11294">MDSRQVVLVHILTTPMTYTDQSINNSRGVSLSLRPLDEHKMVVVKWNKARDDQRERERRPRKLQTNDMRPYQAVVKASSFMDAPLMNSRRGNQHVGC</sequence>
<feature type="region of interest" description="Disordered" evidence="1">
    <location>
        <begin position="48"/>
        <end position="73"/>
    </location>
</feature>
<keyword evidence="3" id="KW-1185">Reference proteome</keyword>
<accession>A0A8X7RS76</accession>